<sequence>MPVLGHSQGAPLPCTLSMIQYNLSLLMLNLCARTGGKAPQPTSTVNIVINDDRGPADQLQTVSRSAMLMLTATMGLLKFQIHLTFFTSKKKAQTGATFAPEPNSKSRKRPQDSDGTVEDAHVKMEDSKGSSGSSARTSNTMAISTNNSIPDEHRDRVSEGNIDDEGASETEEVNAEGRQDTFTFTDKAEDKQSNTMPKQSQSATTSDQWSDDEQKWLPLTDNNIAIMDESQRWSRKPCDGTKCLYGETSIIHDGSDIEGVHPNTVGTSNNKVQRKATVEDVNDDGDKVMTYLEDTAARG</sequence>
<gene>
    <name evidence="2" type="ORF">FIBSPDRAFT_904102</name>
</gene>
<feature type="compositionally biased region" description="Polar residues" evidence="1">
    <location>
        <begin position="193"/>
        <end position="208"/>
    </location>
</feature>
<proteinExistence type="predicted"/>
<name>A0A167V5Y9_9AGAM</name>
<keyword evidence="3" id="KW-1185">Reference proteome</keyword>
<feature type="region of interest" description="Disordered" evidence="1">
    <location>
        <begin position="93"/>
        <end position="213"/>
    </location>
</feature>
<evidence type="ECO:0000256" key="1">
    <source>
        <dbReference type="SAM" id="MobiDB-lite"/>
    </source>
</evidence>
<organism evidence="2 3">
    <name type="scientific">Athelia psychrophila</name>
    <dbReference type="NCBI Taxonomy" id="1759441"/>
    <lineage>
        <taxon>Eukaryota</taxon>
        <taxon>Fungi</taxon>
        <taxon>Dikarya</taxon>
        <taxon>Basidiomycota</taxon>
        <taxon>Agaricomycotina</taxon>
        <taxon>Agaricomycetes</taxon>
        <taxon>Agaricomycetidae</taxon>
        <taxon>Atheliales</taxon>
        <taxon>Atheliaceae</taxon>
        <taxon>Athelia</taxon>
    </lineage>
</organism>
<evidence type="ECO:0000313" key="2">
    <source>
        <dbReference type="EMBL" id="KZP04666.1"/>
    </source>
</evidence>
<reference evidence="2 3" key="1">
    <citation type="journal article" date="2016" name="Mol. Biol. Evol.">
        <title>Comparative Genomics of Early-Diverging Mushroom-Forming Fungi Provides Insights into the Origins of Lignocellulose Decay Capabilities.</title>
        <authorList>
            <person name="Nagy L.G."/>
            <person name="Riley R."/>
            <person name="Tritt A."/>
            <person name="Adam C."/>
            <person name="Daum C."/>
            <person name="Floudas D."/>
            <person name="Sun H."/>
            <person name="Yadav J.S."/>
            <person name="Pangilinan J."/>
            <person name="Larsson K.H."/>
            <person name="Matsuura K."/>
            <person name="Barry K."/>
            <person name="Labutti K."/>
            <person name="Kuo R."/>
            <person name="Ohm R.A."/>
            <person name="Bhattacharya S.S."/>
            <person name="Shirouzu T."/>
            <person name="Yoshinaga Y."/>
            <person name="Martin F.M."/>
            <person name="Grigoriev I.V."/>
            <person name="Hibbett D.S."/>
        </authorList>
    </citation>
    <scope>NUCLEOTIDE SEQUENCE [LARGE SCALE GENOMIC DNA]</scope>
    <source>
        <strain evidence="2 3">CBS 109695</strain>
    </source>
</reference>
<accession>A0A167V5Y9</accession>
<dbReference type="AlphaFoldDB" id="A0A167V5Y9"/>
<dbReference type="Proteomes" id="UP000076532">
    <property type="component" value="Unassembled WGS sequence"/>
</dbReference>
<dbReference type="EMBL" id="KV417899">
    <property type="protein sequence ID" value="KZP04666.1"/>
    <property type="molecule type" value="Genomic_DNA"/>
</dbReference>
<protein>
    <submittedName>
        <fullName evidence="2">Uncharacterized protein</fullName>
    </submittedName>
</protein>
<feature type="compositionally biased region" description="Acidic residues" evidence="1">
    <location>
        <begin position="161"/>
        <end position="174"/>
    </location>
</feature>
<feature type="compositionally biased region" description="Basic and acidic residues" evidence="1">
    <location>
        <begin position="118"/>
        <end position="128"/>
    </location>
</feature>
<feature type="compositionally biased region" description="Polar residues" evidence="1">
    <location>
        <begin position="135"/>
        <end position="149"/>
    </location>
</feature>
<evidence type="ECO:0000313" key="3">
    <source>
        <dbReference type="Proteomes" id="UP000076532"/>
    </source>
</evidence>